<dbReference type="AlphaFoldDB" id="A0A5D3CAP7"/>
<protein>
    <submittedName>
        <fullName evidence="3">Uncharacterized protein</fullName>
    </submittedName>
</protein>
<evidence type="ECO:0000313" key="2">
    <source>
        <dbReference type="EMBL" id="KAA0047718.1"/>
    </source>
</evidence>
<feature type="region of interest" description="Disordered" evidence="1">
    <location>
        <begin position="29"/>
        <end position="57"/>
    </location>
</feature>
<dbReference type="Proteomes" id="UP000321947">
    <property type="component" value="Unassembled WGS sequence"/>
</dbReference>
<proteinExistence type="predicted"/>
<sequence length="205" mass="23269">MTEELGEELEAMSPLKGRLLLEYEGMRAASTRKAKKLKVGSSRPMKTQADNEKQGPQGNSIDKEILYCIRTKKAINLGTIIQSAILTWMETPNGAMPFSSKVEKLCLRFIPSLTRYSQQDILGRVYTQSELNRVIILHQNKKEERNLKTVGRIRDPEGMKEKKIHPLVPVKRKVALTLMQPANKPKVDAIKDSTLGKFPRRKKVT</sequence>
<evidence type="ECO:0000313" key="4">
    <source>
        <dbReference type="Proteomes" id="UP000321393"/>
    </source>
</evidence>
<dbReference type="EMBL" id="SSTE01013117">
    <property type="protein sequence ID" value="KAA0047718.1"/>
    <property type="molecule type" value="Genomic_DNA"/>
</dbReference>
<evidence type="ECO:0000313" key="5">
    <source>
        <dbReference type="Proteomes" id="UP000321947"/>
    </source>
</evidence>
<accession>A0A5D3CAP7</accession>
<gene>
    <name evidence="3" type="ORF">E5676_scaffold648G001850</name>
    <name evidence="2" type="ORF">E6C27_scaffold115G002320</name>
</gene>
<organism evidence="3 5">
    <name type="scientific">Cucumis melo var. makuwa</name>
    <name type="common">Oriental melon</name>
    <dbReference type="NCBI Taxonomy" id="1194695"/>
    <lineage>
        <taxon>Eukaryota</taxon>
        <taxon>Viridiplantae</taxon>
        <taxon>Streptophyta</taxon>
        <taxon>Embryophyta</taxon>
        <taxon>Tracheophyta</taxon>
        <taxon>Spermatophyta</taxon>
        <taxon>Magnoliopsida</taxon>
        <taxon>eudicotyledons</taxon>
        <taxon>Gunneridae</taxon>
        <taxon>Pentapetalae</taxon>
        <taxon>rosids</taxon>
        <taxon>fabids</taxon>
        <taxon>Cucurbitales</taxon>
        <taxon>Cucurbitaceae</taxon>
        <taxon>Benincaseae</taxon>
        <taxon>Cucumis</taxon>
    </lineage>
</organism>
<evidence type="ECO:0000256" key="1">
    <source>
        <dbReference type="SAM" id="MobiDB-lite"/>
    </source>
</evidence>
<comment type="caution">
    <text evidence="3">The sequence shown here is derived from an EMBL/GenBank/DDBJ whole genome shotgun (WGS) entry which is preliminary data.</text>
</comment>
<name>A0A5D3CAP7_CUCMM</name>
<dbReference type="EMBL" id="SSTD01012901">
    <property type="protein sequence ID" value="TYK08372.1"/>
    <property type="molecule type" value="Genomic_DNA"/>
</dbReference>
<evidence type="ECO:0000313" key="3">
    <source>
        <dbReference type="EMBL" id="TYK08372.1"/>
    </source>
</evidence>
<dbReference type="Proteomes" id="UP000321393">
    <property type="component" value="Unassembled WGS sequence"/>
</dbReference>
<reference evidence="4 5" key="1">
    <citation type="submission" date="2019-08" db="EMBL/GenBank/DDBJ databases">
        <title>Draft genome sequences of two oriental melons (Cucumis melo L. var makuwa).</title>
        <authorList>
            <person name="Kwon S.-Y."/>
        </authorList>
    </citation>
    <scope>NUCLEOTIDE SEQUENCE [LARGE SCALE GENOMIC DNA]</scope>
    <source>
        <strain evidence="5">cv. Chang Bougi</strain>
        <strain evidence="4">cv. SW 3</strain>
        <tissue evidence="3">Leaf</tissue>
    </source>
</reference>